<reference evidence="1" key="1">
    <citation type="submission" date="2023-08" db="EMBL/GenBank/DDBJ databases">
        <authorList>
            <person name="Alioto T."/>
            <person name="Alioto T."/>
            <person name="Gomez Garrido J."/>
        </authorList>
    </citation>
    <scope>NUCLEOTIDE SEQUENCE</scope>
</reference>
<protein>
    <submittedName>
        <fullName evidence="1">Uncharacterized protein</fullName>
    </submittedName>
</protein>
<dbReference type="Proteomes" id="UP001178508">
    <property type="component" value="Chromosome 24"/>
</dbReference>
<keyword evidence="2" id="KW-1185">Reference proteome</keyword>
<gene>
    <name evidence="1" type="ORF">XNOV1_A016787</name>
</gene>
<evidence type="ECO:0000313" key="1">
    <source>
        <dbReference type="EMBL" id="CAJ1087752.1"/>
    </source>
</evidence>
<accession>A0AAV1HTE4</accession>
<evidence type="ECO:0000313" key="2">
    <source>
        <dbReference type="Proteomes" id="UP001178508"/>
    </source>
</evidence>
<proteinExistence type="predicted"/>
<organism evidence="1 2">
    <name type="scientific">Xyrichtys novacula</name>
    <name type="common">Pearly razorfish</name>
    <name type="synonym">Hemipteronotus novacula</name>
    <dbReference type="NCBI Taxonomy" id="13765"/>
    <lineage>
        <taxon>Eukaryota</taxon>
        <taxon>Metazoa</taxon>
        <taxon>Chordata</taxon>
        <taxon>Craniata</taxon>
        <taxon>Vertebrata</taxon>
        <taxon>Euteleostomi</taxon>
        <taxon>Actinopterygii</taxon>
        <taxon>Neopterygii</taxon>
        <taxon>Teleostei</taxon>
        <taxon>Neoteleostei</taxon>
        <taxon>Acanthomorphata</taxon>
        <taxon>Eupercaria</taxon>
        <taxon>Labriformes</taxon>
        <taxon>Labridae</taxon>
        <taxon>Xyrichtys</taxon>
    </lineage>
</organism>
<dbReference type="AlphaFoldDB" id="A0AAV1HTE4"/>
<name>A0AAV1HTE4_XYRNO</name>
<sequence>MSTGGQQTSGIYEADMSADCTVHVCVNTGPRPPEYVQVLHKKTTVKELLMMKPQVSLRWNKYRHMREVPEYSRTCRHTNTLKHLARTAPSGHIQQHLQAIMISHLESLHRAPFVVPPQEGSIRTLGCRKF</sequence>
<dbReference type="EMBL" id="OY660887">
    <property type="protein sequence ID" value="CAJ1087752.1"/>
    <property type="molecule type" value="Genomic_DNA"/>
</dbReference>